<feature type="compositionally biased region" description="Polar residues" evidence="1">
    <location>
        <begin position="651"/>
        <end position="665"/>
    </location>
</feature>
<dbReference type="PANTHER" id="PTHR11188:SF62">
    <property type="entry name" value="ARRESTIN-RELATED TRAFFICKING ADAPTER 5"/>
    <property type="match status" value="1"/>
</dbReference>
<feature type="region of interest" description="Disordered" evidence="1">
    <location>
        <begin position="456"/>
        <end position="475"/>
    </location>
</feature>
<dbReference type="EMBL" id="LT598462">
    <property type="protein sequence ID" value="SCU78065.1"/>
    <property type="molecule type" value="Genomic_DNA"/>
</dbReference>
<dbReference type="STRING" id="1230905.A0A1G4IMZ9"/>
<dbReference type="OrthoDB" id="2333384at2759"/>
<dbReference type="InterPro" id="IPR050357">
    <property type="entry name" value="Arrestin_domain-protein"/>
</dbReference>
<keyword evidence="4" id="KW-1185">Reference proteome</keyword>
<evidence type="ECO:0000313" key="4">
    <source>
        <dbReference type="Proteomes" id="UP000191024"/>
    </source>
</evidence>
<evidence type="ECO:0000259" key="2">
    <source>
        <dbReference type="SMART" id="SM01017"/>
    </source>
</evidence>
<dbReference type="Proteomes" id="UP000191024">
    <property type="component" value="Chromosome A"/>
</dbReference>
<dbReference type="AlphaFoldDB" id="A0A1G4IMZ9"/>
<feature type="compositionally biased region" description="Polar residues" evidence="1">
    <location>
        <begin position="674"/>
        <end position="684"/>
    </location>
</feature>
<evidence type="ECO:0000313" key="3">
    <source>
        <dbReference type="EMBL" id="SCU78065.1"/>
    </source>
</evidence>
<feature type="domain" description="Arrestin C-terminal-like" evidence="2">
    <location>
        <begin position="261"/>
        <end position="427"/>
    </location>
</feature>
<dbReference type="SMART" id="SM01017">
    <property type="entry name" value="Arrestin_C"/>
    <property type="match status" value="1"/>
</dbReference>
<name>A0A1G4IMZ9_9SACH</name>
<sequence>MFSIGNLSSSSSQPVYFDIRLKSPYKNMILIQGTPLEAAPIPLSGHLVFSIPEHLNAKKISLKLSGTFKLEFLQVGQHKNTSLASIVKEQKPIFECVWENLLVSSEGIITIGGGGCSGPGSAGQLADQHHHGLKPHMISSLSASSIGSIRKSKKSHSSLVLELPQNGVSGTPYKGQIAPAGTSFGLRAGNYELPFEVSLPPDIAETVEGLQAGSVLYKFESQLERGGFKNAFSRFKYLRIFRTLSVNNLAVQEEMYVGKSWPGKLQYEVSIPSRAIPIGGITPITIRLYPFKKGYRLHKIKAELVQYYAFQDQDGQLYDDETVVFQQEMFNFEGITGCDTRNGNVLIDKTEIISSIKLPDNLKKVTQDCDIGNDLIRVRHKLSIKISMKRARDVAEGANASAIAGSRPEQNTDIKANLPVLLYVSPHVLVNGRLVLVDNAGKLHFRSGGITPLFEDSQRPINVGSNDDDVQEPFSRTDSLNNLERMTDGTLSISYFPKQDMEAPPTYSKHVYDRLYDAARPPSEPGLASLARTASLDSHFPAPEAEPIGTRGGEIKRPQSSNVLNSMIPKTLSLNNLNEVPSYEQTVHETDNETGPSVDDLAPSYESSNPPSRVGSPIPALVGPKPSHINARSFRGGLKNFVRARSPEIRQYSTSSPLAHGSFSQLHGVPIDDTMQTSTTQNELNQEDED</sequence>
<accession>A0A1G4IMZ9</accession>
<feature type="region of interest" description="Disordered" evidence="1">
    <location>
        <begin position="539"/>
        <end position="561"/>
    </location>
</feature>
<dbReference type="GO" id="GO:0030674">
    <property type="term" value="F:protein-macromolecule adaptor activity"/>
    <property type="evidence" value="ECO:0007669"/>
    <property type="project" value="TreeGrafter"/>
</dbReference>
<dbReference type="GO" id="GO:0005829">
    <property type="term" value="C:cytosol"/>
    <property type="evidence" value="ECO:0007669"/>
    <property type="project" value="TreeGrafter"/>
</dbReference>
<dbReference type="InterPro" id="IPR014752">
    <property type="entry name" value="Arrestin-like_C"/>
</dbReference>
<organism evidence="3 4">
    <name type="scientific">Lachancea mirantina</name>
    <dbReference type="NCBI Taxonomy" id="1230905"/>
    <lineage>
        <taxon>Eukaryota</taxon>
        <taxon>Fungi</taxon>
        <taxon>Dikarya</taxon>
        <taxon>Ascomycota</taxon>
        <taxon>Saccharomycotina</taxon>
        <taxon>Saccharomycetes</taxon>
        <taxon>Saccharomycetales</taxon>
        <taxon>Saccharomycetaceae</taxon>
        <taxon>Lachancea</taxon>
    </lineage>
</organism>
<dbReference type="Pfam" id="PF02752">
    <property type="entry name" value="Arrestin_C"/>
    <property type="match status" value="1"/>
</dbReference>
<feature type="region of interest" description="Disordered" evidence="1">
    <location>
        <begin position="584"/>
        <end position="627"/>
    </location>
</feature>
<feature type="region of interest" description="Disordered" evidence="1">
    <location>
        <begin position="651"/>
        <end position="690"/>
    </location>
</feature>
<dbReference type="GO" id="GO:0070086">
    <property type="term" value="P:ubiquitin-dependent endocytosis"/>
    <property type="evidence" value="ECO:0007669"/>
    <property type="project" value="TreeGrafter"/>
</dbReference>
<dbReference type="InterPro" id="IPR011022">
    <property type="entry name" value="Arrestin_C-like"/>
</dbReference>
<proteinExistence type="predicted"/>
<evidence type="ECO:0000256" key="1">
    <source>
        <dbReference type="SAM" id="MobiDB-lite"/>
    </source>
</evidence>
<reference evidence="3 4" key="1">
    <citation type="submission" date="2016-03" db="EMBL/GenBank/DDBJ databases">
        <authorList>
            <person name="Devillers H."/>
        </authorList>
    </citation>
    <scope>NUCLEOTIDE SEQUENCE [LARGE SCALE GENOMIC DNA]</scope>
    <source>
        <strain evidence="3">CBS 11717</strain>
    </source>
</reference>
<dbReference type="Gene3D" id="2.60.40.640">
    <property type="match status" value="1"/>
</dbReference>
<gene>
    <name evidence="3" type="ORF">LAMI_0A03290G</name>
</gene>
<dbReference type="PANTHER" id="PTHR11188">
    <property type="entry name" value="ARRESTIN DOMAIN CONTAINING PROTEIN"/>
    <property type="match status" value="1"/>
</dbReference>
<dbReference type="GO" id="GO:0031625">
    <property type="term" value="F:ubiquitin protein ligase binding"/>
    <property type="evidence" value="ECO:0007669"/>
    <property type="project" value="TreeGrafter"/>
</dbReference>
<dbReference type="GO" id="GO:0005886">
    <property type="term" value="C:plasma membrane"/>
    <property type="evidence" value="ECO:0007669"/>
    <property type="project" value="TreeGrafter"/>
</dbReference>
<protein>
    <submittedName>
        <fullName evidence="3">LAMI_0A03290g1_1</fullName>
    </submittedName>
</protein>